<evidence type="ECO:0000313" key="2">
    <source>
        <dbReference type="EMBL" id="KOO48086.1"/>
    </source>
</evidence>
<gene>
    <name evidence="2" type="ORF">AMD00_21055</name>
</gene>
<dbReference type="PATRIC" id="fig|263475.3.peg.3067"/>
<dbReference type="EMBL" id="LILB01000008">
    <property type="protein sequence ID" value="KOO48086.1"/>
    <property type="molecule type" value="Genomic_DNA"/>
</dbReference>
<protein>
    <recommendedName>
        <fullName evidence="1">DUF2268 domain-containing protein</fullName>
    </recommendedName>
</protein>
<dbReference type="AlphaFoldDB" id="A0A0M0LAL4"/>
<name>A0A0M0LAL4_9BACL</name>
<organism evidence="2 3">
    <name type="scientific">Viridibacillus arvi</name>
    <dbReference type="NCBI Taxonomy" id="263475"/>
    <lineage>
        <taxon>Bacteria</taxon>
        <taxon>Bacillati</taxon>
        <taxon>Bacillota</taxon>
        <taxon>Bacilli</taxon>
        <taxon>Bacillales</taxon>
        <taxon>Caryophanaceae</taxon>
        <taxon>Viridibacillus</taxon>
    </lineage>
</organism>
<dbReference type="OrthoDB" id="2449457at2"/>
<reference evidence="3" key="1">
    <citation type="submission" date="2015-08" db="EMBL/GenBank/DDBJ databases">
        <title>Fjat-10028 dsm 16317.</title>
        <authorList>
            <person name="Liu B."/>
            <person name="Wang J."/>
            <person name="Zhu Y."/>
            <person name="Liu G."/>
            <person name="Chen Q."/>
            <person name="Chen Z."/>
            <person name="Lan J."/>
            <person name="Che J."/>
            <person name="Ge C."/>
            <person name="Shi H."/>
            <person name="Pan Z."/>
            <person name="Liu X."/>
        </authorList>
    </citation>
    <scope>NUCLEOTIDE SEQUENCE [LARGE SCALE GENOMIC DNA]</scope>
    <source>
        <strain evidence="3">DSM 16317</strain>
    </source>
</reference>
<evidence type="ECO:0000313" key="3">
    <source>
        <dbReference type="Proteomes" id="UP000036867"/>
    </source>
</evidence>
<feature type="domain" description="DUF2268" evidence="1">
    <location>
        <begin position="79"/>
        <end position="257"/>
    </location>
</feature>
<evidence type="ECO:0000259" key="1">
    <source>
        <dbReference type="Pfam" id="PF10026"/>
    </source>
</evidence>
<accession>A0A0M0LAL4</accession>
<dbReference type="Proteomes" id="UP000036867">
    <property type="component" value="Unassembled WGS sequence"/>
</dbReference>
<dbReference type="Pfam" id="PF10026">
    <property type="entry name" value="DUF2268"/>
    <property type="match status" value="1"/>
</dbReference>
<sequence>MSVIKTQPWLYEFIELCEEQSGKGASYIQCETLCGPLEGLKPKANPEVWQYELQNYGLFEPYEWNDLKSTIKKLEDQKVWQIVEQEYQYLRRLWKGPKVSIYIFPIKNANMKSGKQTPNKNGVAYSGALFLFVSVDLPITELKALLAHEYNHVCRIKHLNLDSNKITLKDSLIIEGLGEYAVKDLYGEKWLGPWANLYSFEDASAIWKRLFIPSLNVQDINNHYPFLYGKTRGPLPKWIGYHLGFQIVDSYQKNHGPFNKGELYYKSSDEIIAGSKFTIDE</sequence>
<dbReference type="STRING" id="263475.AMD00_21055"/>
<proteinExistence type="predicted"/>
<dbReference type="GeneID" id="301138590"/>
<dbReference type="InterPro" id="IPR018728">
    <property type="entry name" value="DUF2268"/>
</dbReference>
<dbReference type="RefSeq" id="WP_053418958.1">
    <property type="nucleotide sequence ID" value="NZ_LILB01000008.1"/>
</dbReference>
<comment type="caution">
    <text evidence="2">The sequence shown here is derived from an EMBL/GenBank/DDBJ whole genome shotgun (WGS) entry which is preliminary data.</text>
</comment>
<keyword evidence="3" id="KW-1185">Reference proteome</keyword>